<reference evidence="11" key="1">
    <citation type="submission" date="2017-04" db="EMBL/GenBank/DDBJ databases">
        <title>Genome evolution of the luminous symbionts of deep sea anglerfish.</title>
        <authorList>
            <person name="Hendry T.A."/>
        </authorList>
    </citation>
    <scope>NUCLEOTIDE SEQUENCE [LARGE SCALE GENOMIC DNA]</scope>
</reference>
<evidence type="ECO:0000256" key="4">
    <source>
        <dbReference type="ARBA" id="ARBA00022989"/>
    </source>
</evidence>
<evidence type="ECO:0000256" key="2">
    <source>
        <dbReference type="ARBA" id="ARBA00022448"/>
    </source>
</evidence>
<feature type="transmembrane region" description="Helical" evidence="8">
    <location>
        <begin position="283"/>
        <end position="304"/>
    </location>
</feature>
<keyword evidence="4 8" id="KW-1133">Transmembrane helix</keyword>
<evidence type="ECO:0000256" key="1">
    <source>
        <dbReference type="ARBA" id="ARBA00004141"/>
    </source>
</evidence>
<dbReference type="SUPFAM" id="SSF141571">
    <property type="entry name" value="Pentapeptide repeat-like"/>
    <property type="match status" value="1"/>
</dbReference>
<dbReference type="PANTHER" id="PTHR11537">
    <property type="entry name" value="VOLTAGE-GATED POTASSIUM CHANNEL"/>
    <property type="match status" value="1"/>
</dbReference>
<comment type="subcellular location">
    <subcellularLocation>
        <location evidence="1">Membrane</location>
        <topology evidence="1">Multi-pass membrane protein</topology>
    </subcellularLocation>
</comment>
<dbReference type="GO" id="GO:0005249">
    <property type="term" value="F:voltage-gated potassium channel activity"/>
    <property type="evidence" value="ECO:0007669"/>
    <property type="project" value="InterPro"/>
</dbReference>
<dbReference type="GO" id="GO:0001508">
    <property type="term" value="P:action potential"/>
    <property type="evidence" value="ECO:0007669"/>
    <property type="project" value="TreeGrafter"/>
</dbReference>
<sequence length="375" mass="42003">MFMSNCYECAHMKVVESVSDLSPINTQDNSINTDINFSTNMSFDDTEQTVVTCQYMDPFGKEYVCLAAAGESGLCFWHDESEAKDQSDDIKKKLEEFAQSGGQLRGIIVKRAHLRDINLVKGGAGDGYDLSNANFYRSDMTNAHLFNAKFDNGSLMKVDLHDANIHCTSLTNCNLLGIKLTNTKIDNIKIGTMLQQEAAGRIAERRRNKEKALDLFEQSEEIYRDLRKASEAQGLYTMSGCFLQKELTMRRYQMPMFSAERAMSKMVEMFSGYGESPARVVCFSLVLIVLSAVMYFITGIEFFGEGVGYSADQSVSDNFQAFSECLYYSIVTFTTLGYGDYIPIGMSRLVAAIEAFTGSFTIALFVVVFVKKMTR</sequence>
<evidence type="ECO:0000256" key="3">
    <source>
        <dbReference type="ARBA" id="ARBA00022692"/>
    </source>
</evidence>
<dbReference type="PANTHER" id="PTHR11537:SF254">
    <property type="entry name" value="POTASSIUM VOLTAGE-GATED CHANNEL PROTEIN SHAB"/>
    <property type="match status" value="1"/>
</dbReference>
<dbReference type="InterPro" id="IPR028325">
    <property type="entry name" value="VG_K_chnl"/>
</dbReference>
<comment type="caution">
    <text evidence="10">The sequence shown here is derived from an EMBL/GenBank/DDBJ whole genome shotgun (WGS) entry which is preliminary data.</text>
</comment>
<feature type="transmembrane region" description="Helical" evidence="8">
    <location>
        <begin position="350"/>
        <end position="370"/>
    </location>
</feature>
<feature type="domain" description="Potassium channel" evidence="9">
    <location>
        <begin position="287"/>
        <end position="374"/>
    </location>
</feature>
<dbReference type="Gene3D" id="2.160.20.80">
    <property type="entry name" value="E3 ubiquitin-protein ligase SopA"/>
    <property type="match status" value="1"/>
</dbReference>
<proteinExistence type="predicted"/>
<dbReference type="Proteomes" id="UP000219020">
    <property type="component" value="Unassembled WGS sequence"/>
</dbReference>
<gene>
    <name evidence="10" type="ORF">BTN49_0042</name>
</gene>
<keyword evidence="7" id="KW-0407">Ion channel</keyword>
<accession>A0A2A5T7U6</accession>
<dbReference type="SUPFAM" id="SSF81324">
    <property type="entry name" value="Voltage-gated potassium channels"/>
    <property type="match status" value="1"/>
</dbReference>
<evidence type="ECO:0000259" key="9">
    <source>
        <dbReference type="Pfam" id="PF07885"/>
    </source>
</evidence>
<evidence type="ECO:0000256" key="5">
    <source>
        <dbReference type="ARBA" id="ARBA00023065"/>
    </source>
</evidence>
<dbReference type="InterPro" id="IPR001646">
    <property type="entry name" value="5peptide_repeat"/>
</dbReference>
<evidence type="ECO:0000256" key="6">
    <source>
        <dbReference type="ARBA" id="ARBA00023136"/>
    </source>
</evidence>
<dbReference type="InterPro" id="IPR013099">
    <property type="entry name" value="K_chnl_dom"/>
</dbReference>
<dbReference type="Pfam" id="PF00805">
    <property type="entry name" value="Pentapeptide"/>
    <property type="match status" value="1"/>
</dbReference>
<evidence type="ECO:0000256" key="8">
    <source>
        <dbReference type="SAM" id="Phobius"/>
    </source>
</evidence>
<dbReference type="Pfam" id="PF07885">
    <property type="entry name" value="Ion_trans_2"/>
    <property type="match status" value="1"/>
</dbReference>
<organism evidence="10 11">
    <name type="scientific">Candidatus Enterovibrio escicola</name>
    <dbReference type="NCBI Taxonomy" id="1927127"/>
    <lineage>
        <taxon>Bacteria</taxon>
        <taxon>Pseudomonadati</taxon>
        <taxon>Pseudomonadota</taxon>
        <taxon>Gammaproteobacteria</taxon>
        <taxon>Vibrionales</taxon>
        <taxon>Vibrionaceae</taxon>
        <taxon>Enterovibrio</taxon>
    </lineage>
</organism>
<keyword evidence="11" id="KW-1185">Reference proteome</keyword>
<dbReference type="Gene3D" id="1.10.287.70">
    <property type="match status" value="1"/>
</dbReference>
<protein>
    <submittedName>
        <fullName evidence="10">Kef-type K+ transport system, NAD-binding component</fullName>
    </submittedName>
</protein>
<keyword evidence="6 8" id="KW-0472">Membrane</keyword>
<name>A0A2A5T7U6_9GAMM</name>
<evidence type="ECO:0000256" key="7">
    <source>
        <dbReference type="ARBA" id="ARBA00023303"/>
    </source>
</evidence>
<dbReference type="GO" id="GO:0008076">
    <property type="term" value="C:voltage-gated potassium channel complex"/>
    <property type="evidence" value="ECO:0007669"/>
    <property type="project" value="InterPro"/>
</dbReference>
<dbReference type="EMBL" id="NBYY01000002">
    <property type="protein sequence ID" value="PCS24224.1"/>
    <property type="molecule type" value="Genomic_DNA"/>
</dbReference>
<keyword evidence="2" id="KW-0813">Transport</keyword>
<dbReference type="AlphaFoldDB" id="A0A2A5T7U6"/>
<evidence type="ECO:0000313" key="10">
    <source>
        <dbReference type="EMBL" id="PCS24224.1"/>
    </source>
</evidence>
<keyword evidence="3 8" id="KW-0812">Transmembrane</keyword>
<keyword evidence="5" id="KW-0406">Ion transport</keyword>
<evidence type="ECO:0000313" key="11">
    <source>
        <dbReference type="Proteomes" id="UP000219020"/>
    </source>
</evidence>